<dbReference type="PANTHER" id="PTHR47966">
    <property type="entry name" value="BETA-SITE APP-CLEAVING ENZYME, ISOFORM A-RELATED"/>
    <property type="match status" value="1"/>
</dbReference>
<keyword evidence="4" id="KW-0645">Protease</keyword>
<gene>
    <name evidence="8" type="ORF">PoB_001135600</name>
</gene>
<name>A0AAV3YR54_9GAST</name>
<dbReference type="SUPFAM" id="SSF50630">
    <property type="entry name" value="Acid proteases"/>
    <property type="match status" value="1"/>
</dbReference>
<dbReference type="Pfam" id="PF00026">
    <property type="entry name" value="Asp"/>
    <property type="match status" value="1"/>
</dbReference>
<feature type="signal peptide" evidence="6">
    <location>
        <begin position="1"/>
        <end position="19"/>
    </location>
</feature>
<evidence type="ECO:0000256" key="3">
    <source>
        <dbReference type="PIRSR" id="PIRSR601461-2"/>
    </source>
</evidence>
<evidence type="ECO:0000256" key="6">
    <source>
        <dbReference type="SAM" id="SignalP"/>
    </source>
</evidence>
<dbReference type="FunFam" id="2.40.70.10:FF:000008">
    <property type="entry name" value="Cathepsin D"/>
    <property type="match status" value="1"/>
</dbReference>
<dbReference type="AlphaFoldDB" id="A0AAV3YR54"/>
<dbReference type="PROSITE" id="PS00141">
    <property type="entry name" value="ASP_PROTEASE"/>
    <property type="match status" value="1"/>
</dbReference>
<keyword evidence="9" id="KW-1185">Reference proteome</keyword>
<sequence>MNLPAAVVLLLTLVSICTAHVISRPFSPARTLPGEHRSVRTQSVPSRPSRVRFQRPMQTSSKSYKQPFRDFRINAITRDIKLENYHNNLYYGPITIGTPEQKFNVVFDTGSPLTWVPSIHCPPEQPYCRVLQRYNNESSSTYKAHGKPFEVSYDMGQVSGYCSQDNVGIAGARVYNQTFGEAIVEPTMFDDTLNDGILGLGFSNIDVGEEPTVFDNAVSQGLLPAPVFSFYLNRYGTDEPDSVLTLGGTNPEYYIGDFSFVDLTAPDRWQFEMDRVQLSNGDSIACEHGCQAIVDTATSFIVGPIEEVDALNKMLGTKPLARNPKLYSLDCSEVDDLPDLEFIVNGQKLSITSKDYVVKIPGEQGDQCYSGILGRKWKKTETPVWFLGLSFMRNYYTQFDKGNRRIGFAKAYSFRNRD</sequence>
<evidence type="ECO:0000259" key="7">
    <source>
        <dbReference type="PROSITE" id="PS51767"/>
    </source>
</evidence>
<keyword evidence="3" id="KW-1015">Disulfide bond</keyword>
<protein>
    <submittedName>
        <fullName evidence="8">Cathepsin d</fullName>
    </submittedName>
</protein>
<evidence type="ECO:0000256" key="2">
    <source>
        <dbReference type="PIRSR" id="PIRSR601461-1"/>
    </source>
</evidence>
<feature type="disulfide bond" evidence="3">
    <location>
        <begin position="331"/>
        <end position="368"/>
    </location>
</feature>
<feature type="region of interest" description="Disordered" evidence="5">
    <location>
        <begin position="32"/>
        <end position="59"/>
    </location>
</feature>
<evidence type="ECO:0000256" key="4">
    <source>
        <dbReference type="RuleBase" id="RU000454"/>
    </source>
</evidence>
<dbReference type="Proteomes" id="UP000735302">
    <property type="component" value="Unassembled WGS sequence"/>
</dbReference>
<feature type="active site" evidence="2">
    <location>
        <position position="108"/>
    </location>
</feature>
<organism evidence="8 9">
    <name type="scientific">Plakobranchus ocellatus</name>
    <dbReference type="NCBI Taxonomy" id="259542"/>
    <lineage>
        <taxon>Eukaryota</taxon>
        <taxon>Metazoa</taxon>
        <taxon>Spiralia</taxon>
        <taxon>Lophotrochozoa</taxon>
        <taxon>Mollusca</taxon>
        <taxon>Gastropoda</taxon>
        <taxon>Heterobranchia</taxon>
        <taxon>Euthyneura</taxon>
        <taxon>Panpulmonata</taxon>
        <taxon>Sacoglossa</taxon>
        <taxon>Placobranchoidea</taxon>
        <taxon>Plakobranchidae</taxon>
        <taxon>Plakobranchus</taxon>
    </lineage>
</organism>
<keyword evidence="6" id="KW-0732">Signal</keyword>
<keyword evidence="4" id="KW-0064">Aspartyl protease</keyword>
<comment type="similarity">
    <text evidence="1 4">Belongs to the peptidase A1 family.</text>
</comment>
<dbReference type="PRINTS" id="PR00792">
    <property type="entry name" value="PEPSIN"/>
</dbReference>
<dbReference type="EMBL" id="BLXT01001350">
    <property type="protein sequence ID" value="GFN84850.1"/>
    <property type="molecule type" value="Genomic_DNA"/>
</dbReference>
<dbReference type="PANTHER" id="PTHR47966:SF51">
    <property type="entry name" value="BETA-SITE APP-CLEAVING ENZYME, ISOFORM A-RELATED"/>
    <property type="match status" value="1"/>
</dbReference>
<evidence type="ECO:0000256" key="1">
    <source>
        <dbReference type="ARBA" id="ARBA00007447"/>
    </source>
</evidence>
<feature type="domain" description="Peptidase A1" evidence="7">
    <location>
        <begin position="90"/>
        <end position="409"/>
    </location>
</feature>
<comment type="caution">
    <text evidence="8">The sequence shown here is derived from an EMBL/GenBank/DDBJ whole genome shotgun (WGS) entry which is preliminary data.</text>
</comment>
<dbReference type="GO" id="GO:0004190">
    <property type="term" value="F:aspartic-type endopeptidase activity"/>
    <property type="evidence" value="ECO:0007669"/>
    <property type="project" value="UniProtKB-KW"/>
</dbReference>
<evidence type="ECO:0000313" key="9">
    <source>
        <dbReference type="Proteomes" id="UP000735302"/>
    </source>
</evidence>
<accession>A0AAV3YR54</accession>
<evidence type="ECO:0000256" key="5">
    <source>
        <dbReference type="SAM" id="MobiDB-lite"/>
    </source>
</evidence>
<dbReference type="PROSITE" id="PS51767">
    <property type="entry name" value="PEPTIDASE_A1"/>
    <property type="match status" value="1"/>
</dbReference>
<feature type="active site" evidence="2">
    <location>
        <position position="295"/>
    </location>
</feature>
<evidence type="ECO:0000313" key="8">
    <source>
        <dbReference type="EMBL" id="GFN84850.1"/>
    </source>
</evidence>
<dbReference type="GO" id="GO:0006508">
    <property type="term" value="P:proteolysis"/>
    <property type="evidence" value="ECO:0007669"/>
    <property type="project" value="UniProtKB-KW"/>
</dbReference>
<feature type="disulfide bond" evidence="3">
    <location>
        <begin position="121"/>
        <end position="128"/>
    </location>
</feature>
<dbReference type="Gene3D" id="2.40.70.10">
    <property type="entry name" value="Acid Proteases"/>
    <property type="match status" value="2"/>
</dbReference>
<dbReference type="InterPro" id="IPR001969">
    <property type="entry name" value="Aspartic_peptidase_AS"/>
</dbReference>
<dbReference type="FunFam" id="2.40.70.10:FF:000044">
    <property type="entry name" value="Lysosomal aspartic protease"/>
    <property type="match status" value="1"/>
</dbReference>
<dbReference type="InterPro" id="IPR001461">
    <property type="entry name" value="Aspartic_peptidase_A1"/>
</dbReference>
<proteinExistence type="inferred from homology"/>
<feature type="chain" id="PRO_5043495264" evidence="6">
    <location>
        <begin position="20"/>
        <end position="418"/>
    </location>
</feature>
<dbReference type="InterPro" id="IPR021109">
    <property type="entry name" value="Peptidase_aspartic_dom_sf"/>
</dbReference>
<keyword evidence="4" id="KW-0378">Hydrolase</keyword>
<reference evidence="8 9" key="1">
    <citation type="journal article" date="2021" name="Elife">
        <title>Chloroplast acquisition without the gene transfer in kleptoplastic sea slugs, Plakobranchus ocellatus.</title>
        <authorList>
            <person name="Maeda T."/>
            <person name="Takahashi S."/>
            <person name="Yoshida T."/>
            <person name="Shimamura S."/>
            <person name="Takaki Y."/>
            <person name="Nagai Y."/>
            <person name="Toyoda A."/>
            <person name="Suzuki Y."/>
            <person name="Arimoto A."/>
            <person name="Ishii H."/>
            <person name="Satoh N."/>
            <person name="Nishiyama T."/>
            <person name="Hasebe M."/>
            <person name="Maruyama T."/>
            <person name="Minagawa J."/>
            <person name="Obokata J."/>
            <person name="Shigenobu S."/>
        </authorList>
    </citation>
    <scope>NUCLEOTIDE SEQUENCE [LARGE SCALE GENOMIC DNA]</scope>
</reference>
<dbReference type="InterPro" id="IPR033121">
    <property type="entry name" value="PEPTIDASE_A1"/>
</dbReference>